<evidence type="ECO:0000313" key="16">
    <source>
        <dbReference type="EMBL" id="EKG10959.1"/>
    </source>
</evidence>
<evidence type="ECO:0000256" key="4">
    <source>
        <dbReference type="ARBA" id="ARBA00022692"/>
    </source>
</evidence>
<keyword evidence="10 13" id="KW-0472">Membrane</keyword>
<dbReference type="GO" id="GO:0005524">
    <property type="term" value="F:ATP binding"/>
    <property type="evidence" value="ECO:0007669"/>
    <property type="project" value="UniProtKB-KW"/>
</dbReference>
<dbReference type="eggNOG" id="KOG2018">
    <property type="taxonomic scope" value="Eukaryota"/>
</dbReference>
<dbReference type="Pfam" id="PF01822">
    <property type="entry name" value="WSC"/>
    <property type="match status" value="1"/>
</dbReference>
<organism evidence="16 17">
    <name type="scientific">Macrophomina phaseolina (strain MS6)</name>
    <name type="common">Charcoal rot fungus</name>
    <dbReference type="NCBI Taxonomy" id="1126212"/>
    <lineage>
        <taxon>Eukaryota</taxon>
        <taxon>Fungi</taxon>
        <taxon>Dikarya</taxon>
        <taxon>Ascomycota</taxon>
        <taxon>Pezizomycotina</taxon>
        <taxon>Dothideomycetes</taxon>
        <taxon>Dothideomycetes incertae sedis</taxon>
        <taxon>Botryosphaeriales</taxon>
        <taxon>Botryosphaeriaceae</taxon>
        <taxon>Macrophomina</taxon>
    </lineage>
</organism>
<evidence type="ECO:0000256" key="1">
    <source>
        <dbReference type="ARBA" id="ARBA00004374"/>
    </source>
</evidence>
<gene>
    <name evidence="16" type="ORF">MPH_11962</name>
</gene>
<evidence type="ECO:0000259" key="15">
    <source>
        <dbReference type="PROSITE" id="PS51212"/>
    </source>
</evidence>
<feature type="transmembrane region" description="Helical" evidence="13">
    <location>
        <begin position="259"/>
        <end position="282"/>
    </location>
</feature>
<dbReference type="PANTHER" id="PTHR43267">
    <property type="entry name" value="TRNA THREONYLCARBAMOYLADENOSINE DEHYDRATASE"/>
    <property type="match status" value="1"/>
</dbReference>
<dbReference type="HOGENOM" id="CLU_314242_0_0_1"/>
<dbReference type="Proteomes" id="UP000007129">
    <property type="component" value="Unassembled WGS sequence"/>
</dbReference>
<name>K2RLD5_MACPH</name>
<feature type="region of interest" description="Disordered" evidence="12">
    <location>
        <begin position="174"/>
        <end position="254"/>
    </location>
</feature>
<dbReference type="InParanoid" id="K2RLD5"/>
<feature type="signal peptide" evidence="14">
    <location>
        <begin position="1"/>
        <end position="24"/>
    </location>
</feature>
<dbReference type="Gene3D" id="3.40.50.720">
    <property type="entry name" value="NAD(P)-binding Rossmann-like Domain"/>
    <property type="match status" value="1"/>
</dbReference>
<feature type="compositionally biased region" description="Low complexity" evidence="12">
    <location>
        <begin position="174"/>
        <end position="244"/>
    </location>
</feature>
<dbReference type="VEuPathDB" id="FungiDB:MPH_11962"/>
<dbReference type="InterPro" id="IPR000594">
    <property type="entry name" value="ThiF_NAD_FAD-bd"/>
</dbReference>
<keyword evidence="8 13" id="KW-1133">Transmembrane helix</keyword>
<feature type="region of interest" description="Disordered" evidence="12">
    <location>
        <begin position="290"/>
        <end position="355"/>
    </location>
</feature>
<dbReference type="GO" id="GO:0005741">
    <property type="term" value="C:mitochondrial outer membrane"/>
    <property type="evidence" value="ECO:0007669"/>
    <property type="project" value="UniProtKB-SubCell"/>
</dbReference>
<dbReference type="AlphaFoldDB" id="K2RLD5"/>
<feature type="domain" description="WSC" evidence="15">
    <location>
        <begin position="24"/>
        <end position="111"/>
    </location>
</feature>
<comment type="function">
    <text evidence="11">Catalyzes the ATP-dependent dehydration of threonylcarbamoyladenosine at position 37 (t(6)A37) to form cyclic t(6)A37 (ct(6)A37) in tRNAs that read codons beginning with adenine.</text>
</comment>
<evidence type="ECO:0000256" key="2">
    <source>
        <dbReference type="ARBA" id="ARBA00009919"/>
    </source>
</evidence>
<feature type="region of interest" description="Disordered" evidence="12">
    <location>
        <begin position="120"/>
        <end position="154"/>
    </location>
</feature>
<feature type="transmembrane region" description="Helical" evidence="13">
    <location>
        <begin position="425"/>
        <end position="446"/>
    </location>
</feature>
<dbReference type="SMART" id="SM00321">
    <property type="entry name" value="WSC"/>
    <property type="match status" value="1"/>
</dbReference>
<dbReference type="OrthoDB" id="10265862at2759"/>
<evidence type="ECO:0000256" key="6">
    <source>
        <dbReference type="ARBA" id="ARBA00022787"/>
    </source>
</evidence>
<keyword evidence="6" id="KW-1000">Mitochondrion outer membrane</keyword>
<keyword evidence="4 13" id="KW-0812">Transmembrane</keyword>
<feature type="chain" id="PRO_5003863824" description="WSC domain-containing protein" evidence="14">
    <location>
        <begin position="25"/>
        <end position="931"/>
    </location>
</feature>
<evidence type="ECO:0000256" key="10">
    <source>
        <dbReference type="ARBA" id="ARBA00023136"/>
    </source>
</evidence>
<sequence>MNHHQPSLLQLLLSLLTITTCVSALTQSLCSGTNTGTDNLQDTYTYQSLGHCHDKCNSDFAYAIVQGKNCWCSNYAPANTEDVGNCNDACPGYPFEYCGNSDDGLYGYLKLDLAASGTQGASSASSTSTKATSTSSAPMPSSAQATTRDPGTETVYQTVTKSASVVVSYVTAKASSTSTSTTESESSTSSSAAAATTTSSSSSSDESTSSTRTETPTTQVTVVTVGGSVVTQTVTSSPSLAGAESGTGSGGSSVSGGQIAGAVIGGLAGLALIAAAVVWFLLRIRRRQEQQAGDAEGGSTGGVTPQRNVSTLSRTGLLRSGEKDYTATLPPINTTRQSSDPSDTITPISERRNSRPLFHDQRLNPQPFLSLDNGSHASIISIEDNRDYTRTLNVRNPDPPEARTSRDSCMSSWISRTSSSHNAQLAVTAVASGALAASVVLGYQAARRKYKVESVKAHIPDPGQDHATTRVQRSSSVNVGSGTLTHEVKLTEYGAASDHVFAPSKEDERSIALAIRARSGDYDDDLILEQLARNRVFLTDDGLAKLRSAFIIVVGCGGVGSHAVATLTRSGVSKLRLIDFDQVTLSSLNRHAVATLADVGTPKVHAIRKRLEQVCPWTHFDCRNELFSEQAAARQLADLNGQKPDFVIDAIDNIDSKVALLAYCHRNGIPVVSSMGAGCKSDPTRVFVGDISASAEDPLSRSTRRRLRAMGIKEGIPVVFSSEKTAPGKAQLLPLPEEEFQKGQVGELGVLPDFRVRILPVLGTMPAIFGLSVANHVILEITGYPHDYLPSKGREKLYDGVLGALQGSEERLARHMGFDAVGLRIPVSQDDVGYLVEEVWRGKSVVTGLSTRLALVRWRRPEGKLLDDRFEGQKNSLLKLTDVVLMTKEEAQRHEREVLKGDRRPEDIYDPEVLRLVEDRFKEEAVFQRYR</sequence>
<comment type="similarity">
    <text evidence="2">Belongs to the HesA/MoeB/ThiF family.</text>
</comment>
<feature type="compositionally biased region" description="Gly residues" evidence="12">
    <location>
        <begin position="245"/>
        <end position="254"/>
    </location>
</feature>
<comment type="caution">
    <text evidence="16">The sequence shown here is derived from an EMBL/GenBank/DDBJ whole genome shotgun (WGS) entry which is preliminary data.</text>
</comment>
<accession>K2RLD5</accession>
<feature type="compositionally biased region" description="Polar residues" evidence="12">
    <location>
        <begin position="331"/>
        <end position="347"/>
    </location>
</feature>
<evidence type="ECO:0000256" key="14">
    <source>
        <dbReference type="SAM" id="SignalP"/>
    </source>
</evidence>
<dbReference type="PROSITE" id="PS51212">
    <property type="entry name" value="WSC"/>
    <property type="match status" value="1"/>
</dbReference>
<keyword evidence="9" id="KW-0496">Mitochondrion</keyword>
<dbReference type="InterPro" id="IPR002889">
    <property type="entry name" value="WSC_carb-bd"/>
</dbReference>
<dbReference type="GO" id="GO:0061503">
    <property type="term" value="F:tRNA threonylcarbamoyladenosine dehydratase"/>
    <property type="evidence" value="ECO:0007669"/>
    <property type="project" value="TreeGrafter"/>
</dbReference>
<dbReference type="InterPro" id="IPR035985">
    <property type="entry name" value="Ubiquitin-activating_enz"/>
</dbReference>
<dbReference type="GO" id="GO:0061504">
    <property type="term" value="P:cyclic threonylcarbamoyladenosine biosynthetic process"/>
    <property type="evidence" value="ECO:0007669"/>
    <property type="project" value="TreeGrafter"/>
</dbReference>
<keyword evidence="14" id="KW-0732">Signal</keyword>
<dbReference type="GO" id="GO:0008641">
    <property type="term" value="F:ubiquitin-like modifier activating enzyme activity"/>
    <property type="evidence" value="ECO:0007669"/>
    <property type="project" value="InterPro"/>
</dbReference>
<dbReference type="EMBL" id="AHHD01000500">
    <property type="protein sequence ID" value="EKG10959.1"/>
    <property type="molecule type" value="Genomic_DNA"/>
</dbReference>
<evidence type="ECO:0000256" key="11">
    <source>
        <dbReference type="ARBA" id="ARBA00060084"/>
    </source>
</evidence>
<keyword evidence="5" id="KW-0547">Nucleotide-binding</keyword>
<reference evidence="16 17" key="1">
    <citation type="journal article" date="2012" name="BMC Genomics">
        <title>Tools to kill: Genome of one of the most destructive plant pathogenic fungi Macrophomina phaseolina.</title>
        <authorList>
            <person name="Islam M.S."/>
            <person name="Haque M.S."/>
            <person name="Islam M.M."/>
            <person name="Emdad E.M."/>
            <person name="Halim A."/>
            <person name="Hossen Q.M.M."/>
            <person name="Hossain M.Z."/>
            <person name="Ahmed B."/>
            <person name="Rahim S."/>
            <person name="Rahman M.S."/>
            <person name="Alam M.M."/>
            <person name="Hou S."/>
            <person name="Wan X."/>
            <person name="Saito J.A."/>
            <person name="Alam M."/>
        </authorList>
    </citation>
    <scope>NUCLEOTIDE SEQUENCE [LARGE SCALE GENOMIC DNA]</scope>
    <source>
        <strain evidence="16 17">MS6</strain>
    </source>
</reference>
<dbReference type="eggNOG" id="KOG4157">
    <property type="taxonomic scope" value="Eukaryota"/>
</dbReference>
<evidence type="ECO:0000256" key="12">
    <source>
        <dbReference type="SAM" id="MobiDB-lite"/>
    </source>
</evidence>
<protein>
    <recommendedName>
        <fullName evidence="15">WSC domain-containing protein</fullName>
    </recommendedName>
</protein>
<feature type="compositionally biased region" description="Low complexity" evidence="12">
    <location>
        <begin position="120"/>
        <end position="147"/>
    </location>
</feature>
<evidence type="ECO:0000313" key="17">
    <source>
        <dbReference type="Proteomes" id="UP000007129"/>
    </source>
</evidence>
<evidence type="ECO:0000256" key="13">
    <source>
        <dbReference type="SAM" id="Phobius"/>
    </source>
</evidence>
<dbReference type="Pfam" id="PF00899">
    <property type="entry name" value="ThiF"/>
    <property type="match status" value="1"/>
</dbReference>
<dbReference type="SUPFAM" id="SSF69572">
    <property type="entry name" value="Activating enzymes of the ubiquitin-like proteins"/>
    <property type="match status" value="1"/>
</dbReference>
<comment type="subcellular location">
    <subcellularLocation>
        <location evidence="1">Mitochondrion outer membrane</location>
        <topology evidence="1">Multi-pass membrane protein</topology>
    </subcellularLocation>
</comment>
<dbReference type="FunFam" id="3.40.50.720:FF:000125">
    <property type="entry name" value="tRNA threonylcarbamoyladenosine dehydratase 2-like"/>
    <property type="match status" value="1"/>
</dbReference>
<dbReference type="CDD" id="cd00755">
    <property type="entry name" value="YgdL_like"/>
    <property type="match status" value="1"/>
</dbReference>
<evidence type="ECO:0000256" key="7">
    <source>
        <dbReference type="ARBA" id="ARBA00022840"/>
    </source>
</evidence>
<keyword evidence="3" id="KW-0436">Ligase</keyword>
<evidence type="ECO:0000256" key="5">
    <source>
        <dbReference type="ARBA" id="ARBA00022741"/>
    </source>
</evidence>
<dbReference type="InterPro" id="IPR045886">
    <property type="entry name" value="ThiF/MoeB/HesA"/>
</dbReference>
<evidence type="ECO:0000256" key="8">
    <source>
        <dbReference type="ARBA" id="ARBA00022989"/>
    </source>
</evidence>
<proteinExistence type="inferred from homology"/>
<feature type="compositionally biased region" description="Polar residues" evidence="12">
    <location>
        <begin position="302"/>
        <end position="314"/>
    </location>
</feature>
<dbReference type="PANTHER" id="PTHR43267:SF2">
    <property type="entry name" value="TRNA THREONYLCARBAMOYLADENOSINE DEHYDRATASE 1-RELATED"/>
    <property type="match status" value="1"/>
</dbReference>
<evidence type="ECO:0000256" key="3">
    <source>
        <dbReference type="ARBA" id="ARBA00022598"/>
    </source>
</evidence>
<evidence type="ECO:0000256" key="9">
    <source>
        <dbReference type="ARBA" id="ARBA00023128"/>
    </source>
</evidence>
<keyword evidence="7" id="KW-0067">ATP-binding</keyword>
<dbReference type="STRING" id="1126212.K2RLD5"/>